<dbReference type="Proteomes" id="UP000245962">
    <property type="component" value="Unassembled WGS sequence"/>
</dbReference>
<gene>
    <name evidence="1" type="ORF">DDV96_01615</name>
</gene>
<protein>
    <submittedName>
        <fullName evidence="1">G-D-S-L family lipolytic protein</fullName>
    </submittedName>
</protein>
<sequence length="508" mass="53044">MKNTLYICLSLLAIGFVSCEPELENPVNEEGFYDSGSANLANYVAVGNSLTAGYADGALYITGQENSFPNILAGQFEFVGGGEFTQPMMDDNLGGLLLNGQQITENRLVLSVDSEGNRAPVRLEGEPTTEVTNGPTGPYNNMGIPGAKSFHLVAPGYGNVGGILTGAANPYYARIATSGNATVLADAASQNPTFFSLWIGNNDILSYATSGGVGEDQTGNLDPTTYGPNDITDPNVFASVYSQEVDALSASASGGVLLNIPDVTSIPYFTTVPTQVVPLDAATAAQLNAQFALYNTQVLPGLVAAGFITQEEADLRKVTFSAGQNYPIMTDDDLTDVTQILIAQGVPAATAELLGQLRQVNNSDLIVLPASSVIGTTPNPDIPTNIVGVTVPLGDELVLTAVEQDRVATASASYNATINAIANAKDLIYIDAKALLKQIDETGIVYNGGVLTSEFGTGGAFSLDGVHPTPRGYAYTANVIIDAINAKYNATIPKVEIGNYPTITLTNN</sequence>
<dbReference type="InterPro" id="IPR036514">
    <property type="entry name" value="SGNH_hydro_sf"/>
</dbReference>
<organism evidence="1 2">
    <name type="scientific">Marixanthomonas spongiae</name>
    <dbReference type="NCBI Taxonomy" id="2174845"/>
    <lineage>
        <taxon>Bacteria</taxon>
        <taxon>Pseudomonadati</taxon>
        <taxon>Bacteroidota</taxon>
        <taxon>Flavobacteriia</taxon>
        <taxon>Flavobacteriales</taxon>
        <taxon>Flavobacteriaceae</taxon>
        <taxon>Marixanthomonas</taxon>
    </lineage>
</organism>
<comment type="caution">
    <text evidence="1">The sequence shown here is derived from an EMBL/GenBank/DDBJ whole genome shotgun (WGS) entry which is preliminary data.</text>
</comment>
<evidence type="ECO:0000313" key="2">
    <source>
        <dbReference type="Proteomes" id="UP000245962"/>
    </source>
</evidence>
<keyword evidence="2" id="KW-1185">Reference proteome</keyword>
<dbReference type="Gene3D" id="3.40.50.1110">
    <property type="entry name" value="SGNH hydrolase"/>
    <property type="match status" value="1"/>
</dbReference>
<dbReference type="OrthoDB" id="9764164at2"/>
<dbReference type="PROSITE" id="PS51257">
    <property type="entry name" value="PROKAR_LIPOPROTEIN"/>
    <property type="match status" value="1"/>
</dbReference>
<name>A0A2U0I821_9FLAO</name>
<dbReference type="EMBL" id="QEHR01000001">
    <property type="protein sequence ID" value="PVW17237.1"/>
    <property type="molecule type" value="Genomic_DNA"/>
</dbReference>
<reference evidence="1 2" key="1">
    <citation type="submission" date="2018-04" db="EMBL/GenBank/DDBJ databases">
        <title>Marixanthomonas spongiae HN-E44 sp. nov., isolated from a marine sponge.</title>
        <authorList>
            <person name="Luo L."/>
            <person name="Zhuang L."/>
        </authorList>
    </citation>
    <scope>NUCLEOTIDE SEQUENCE [LARGE SCALE GENOMIC DNA]</scope>
    <source>
        <strain evidence="1 2">HN-E44</strain>
    </source>
</reference>
<evidence type="ECO:0000313" key="1">
    <source>
        <dbReference type="EMBL" id="PVW17237.1"/>
    </source>
</evidence>
<proteinExistence type="predicted"/>
<dbReference type="AlphaFoldDB" id="A0A2U0I821"/>
<dbReference type="GO" id="GO:0016788">
    <property type="term" value="F:hydrolase activity, acting on ester bonds"/>
    <property type="evidence" value="ECO:0007669"/>
    <property type="project" value="UniProtKB-ARBA"/>
</dbReference>
<accession>A0A2U0I821</accession>
<dbReference type="SUPFAM" id="SSF52266">
    <property type="entry name" value="SGNH hydrolase"/>
    <property type="match status" value="1"/>
</dbReference>
<dbReference type="RefSeq" id="WP_116692985.1">
    <property type="nucleotide sequence ID" value="NZ_QEHR01000001.1"/>
</dbReference>